<dbReference type="InterPro" id="IPR012334">
    <property type="entry name" value="Pectin_lyas_fold"/>
</dbReference>
<evidence type="ECO:0000313" key="2">
    <source>
        <dbReference type="Proteomes" id="UP000002654"/>
    </source>
</evidence>
<name>G4RN96_THETK</name>
<dbReference type="GeneID" id="11263375"/>
<dbReference type="eggNOG" id="arCOG14040">
    <property type="taxonomic scope" value="Archaea"/>
</dbReference>
<sequence>MAGANRREALRLLGAAGLGALAGALAADLLAKPAPAATTTGAPPPAPPYSVLVQTPTGPNGEPRPMVVSADGEVIVDSNGRIVSDLGVYPAQGINELGGTTETAGIQEAVAYVLNTGGGRIFIRRGDYYPSKVIHVGVLARQAQVIIEGEGAATRIHLYNNRGKGQAWAFTVGTPGNSPAADQAPPPVFRGLAFVNDLNEGPPVGPIVTGGYYSGGGAVGNGVILEDITVVDPPALANNPSKAPSPIGWIWFNNSYGVRVRGFTYLGANPNNAGTTVILSDGVTFTEISDSYFINTARGGKITAIASGTGTLQISNVQILGFDVGINYGNTDSRSKLMVVNTVIGTERGGVEAFGAQLYTSVPLYVDYGFVDAMICCSRLGGVLRLLDSVGRITISNSEVHPLTVEAVTRGSPQSDLLLTIEGSRVRGQGSGPLLHVLPGGSSVRVRLIGNYMAKSAGEGQWSLIDIPDLELFEARGNYIELGQGFDVVLSFSESPASGFYEFSDNVVAPSAQPAYLLNGGVSISAPFIVRNNKFLSPTSLAKSPLTGASGLALSDNLNLSQ</sequence>
<dbReference type="EMBL" id="FN869859">
    <property type="protein sequence ID" value="CCC81040.1"/>
    <property type="molecule type" value="Genomic_DNA"/>
</dbReference>
<evidence type="ECO:0000313" key="1">
    <source>
        <dbReference type="EMBL" id="CCC81040.1"/>
    </source>
</evidence>
<dbReference type="InterPro" id="IPR011050">
    <property type="entry name" value="Pectin_lyase_fold/virulence"/>
</dbReference>
<dbReference type="SUPFAM" id="SSF51126">
    <property type="entry name" value="Pectin lyase-like"/>
    <property type="match status" value="1"/>
</dbReference>
<dbReference type="KEGG" id="ttn:TTX_0365"/>
<dbReference type="PaxDb" id="768679-TTX_0365"/>
<dbReference type="PATRIC" id="fig|768679.9.peg.382"/>
<keyword evidence="2" id="KW-1185">Reference proteome</keyword>
<gene>
    <name evidence="1" type="ordered locus">TTX_0365</name>
</gene>
<dbReference type="OrthoDB" id="28216at2157"/>
<accession>G4RN96</accession>
<dbReference type="HOGENOM" id="CLU_484540_0_0_2"/>
<proteinExistence type="predicted"/>
<dbReference type="STRING" id="768679.TTX_0365"/>
<dbReference type="Proteomes" id="UP000002654">
    <property type="component" value="Chromosome"/>
</dbReference>
<reference evidence="1 2" key="1">
    <citation type="journal article" date="2011" name="PLoS ONE">
        <title>The complete genome sequence of Thermoproteus tenax: a physiologically versatile member of the Crenarchaeota.</title>
        <authorList>
            <person name="Siebers B."/>
            <person name="Zaparty M."/>
            <person name="Raddatz G."/>
            <person name="Tjaden B."/>
            <person name="Albers S.V."/>
            <person name="Bell S.D."/>
            <person name="Blombach F."/>
            <person name="Kletzin A."/>
            <person name="Kyrpides N."/>
            <person name="Lanz C."/>
            <person name="Plagens A."/>
            <person name="Rampp M."/>
            <person name="Rosinus A."/>
            <person name="von Jan M."/>
            <person name="Makarova K.S."/>
            <person name="Klenk H.P."/>
            <person name="Schuster S.C."/>
            <person name="Hensel R."/>
        </authorList>
    </citation>
    <scope>NUCLEOTIDE SEQUENCE [LARGE SCALE GENOMIC DNA]</scope>
    <source>
        <strain evidence="2">ATCC 35583 / DSM 2078 / JCM 9277 / NBRC 100435 / Kra 1</strain>
    </source>
</reference>
<dbReference type="InterPro" id="IPR006311">
    <property type="entry name" value="TAT_signal"/>
</dbReference>
<dbReference type="PROSITE" id="PS51318">
    <property type="entry name" value="TAT"/>
    <property type="match status" value="1"/>
</dbReference>
<organism evidence="1 2">
    <name type="scientific">Thermoproteus tenax (strain ATCC 35583 / DSM 2078 / JCM 9277 / NBRC 100435 / Kra 1)</name>
    <dbReference type="NCBI Taxonomy" id="768679"/>
    <lineage>
        <taxon>Archaea</taxon>
        <taxon>Thermoproteota</taxon>
        <taxon>Thermoprotei</taxon>
        <taxon>Thermoproteales</taxon>
        <taxon>Thermoproteaceae</taxon>
        <taxon>Thermoproteus</taxon>
    </lineage>
</organism>
<protein>
    <submittedName>
        <fullName evidence="1">Uncharacterized protein</fullName>
    </submittedName>
</protein>
<dbReference type="AlphaFoldDB" id="G4RN96"/>
<dbReference type="Gene3D" id="2.160.20.10">
    <property type="entry name" value="Single-stranded right-handed beta-helix, Pectin lyase-like"/>
    <property type="match status" value="1"/>
</dbReference>
<dbReference type="RefSeq" id="WP_014126297.1">
    <property type="nucleotide sequence ID" value="NC_016070.1"/>
</dbReference>